<dbReference type="GO" id="GO:0009306">
    <property type="term" value="P:protein secretion"/>
    <property type="evidence" value="ECO:0007669"/>
    <property type="project" value="InterPro"/>
</dbReference>
<name>U2HUW5_9SPHI</name>
<dbReference type="Proteomes" id="UP000016584">
    <property type="component" value="Unassembled WGS sequence"/>
</dbReference>
<sequence length="1740" mass="192933">MWIVGILIGLLVLLILVIRIPTVQNYVVGKVTGYLEQKIGTPVDIGNVYITFPKKLLLQNIYIEDQTKDTLIAGEKLLVDINMFKLLKNTVEIEEIELKGITTKIKRSLPDSTFNFDYIIQAFNSEKESSASADTTSALVFDIDKVSLDNIHAIYDDAIIDTRAELRLKHFDTNLKRFDLTDNMAFTIPKIKVEGFTALINQWQPAQVSDAPAASHFGVIDRSVETASMLPDIDISNIDLADISLNYQNTATGLKTTFDLNKFSTDIKSIDLNKSIVELGELRVDRAEVDIIIDKISTPKAQSAPVDTSSANWTVSASKVLINGTNLGFKDNGKAPLQQGFDYANITITELTSQLDDFYYSADSISGSLHNLSAKEHSGLNLLKARANFVYSNTKTELTDLLLQTPKTIIRDHIKITYPTLNALTQNPNKVNVNVNLTQSNIYVGDALLFAPFLASEPSLRPLLTQSFYIDGAVNGNLSNLQIPRLEVKTASRTHLIAKATIKGLPDLKKSYIDLQLNKFTTGRKDIQQLVSRTLLPPNIKFPESIRLNGFFKGGLKGFATRLNLGTELGNALVSGNLKIEKDTFYNARIKIDGLDIGNILKQDSTLGKLSADADVSGVGLDPRKMKTKIAATIHSMNFKGYNYQDVTSEVLASQGVIKGWLNSPDPNVRLKLNFSANLSTRYPSVKANLKVDSVNLQHLRLVADDIRYRGQLQADFDTADPDYLNGTALISGSYLVNKNTRYALDSILLTAKSDKEQKLMTLKSDIVKAHLVGNYKLTELGKSFQQIISSFYNNGQSISQNPLAITPQQFEFSAKLSPTPLIKSFLPKLTDMHTVTLDGTFNSRDHNMQVELNVPLVRYDNMLIERLGVEITTADSALYYSATVQNTQISSFQLNNTLLSGRLKQNQADIKLWIKDKADSLQYALASAVQIVPDAYDIQLMPDSLVLNYETWTVAPSNHIRFSKAGLYANDFNIINQAQELSIQSTDSSSNSPLNVSFFNFKLPTLTRIVTADSLGIEGTINGKATISQLLGNPTVVADLHIEQFTFAKQPVGDISFKVNNEQQNIYALDLNVTGQDNDVQLSGTYFVNPTGESQIDAELKLQPLTIRTLQAFSMGALGQSEGELTSNLKINGTPNSPKLNGEIAFEDVKLNVAMLNADFSFDKQIIRFAKDAVYFDNFKINDAKGHPAIIEGKIGTSSFKDLDFGLQLRLDDFEAVNSTREDNDLFFGKLYLSCDLNLTGNMNLPRLDGNIRVEDSTDFSLAIPNKNPGVVEREGVVDFVDRRDTLFAQNMARLDSLTTLDQLAGLDIAINLSTDPAAKFNIILDEGTQDALHIQGVAEINASIDASNKISLAGTYSVEQGSYTFSLGPISRPFTFQKGSTITFNGDPLDGNLDITAIYTNKFPTLELVQPQIGSENPNLYKQRLPFDVKLILSGELLKPEIAFDIDMNEEQAVASQDVVSKVNIALSSLKEDPSELNKQVFALIALGRFMSANPFESLSGGGGVEGIARSTVSSFLTSQLNNLASDLIKGVELDFNLQSEEDYLTGNAQTRTDLNVGVSKLLFDNRLKVTIGSNFEVEGNSRPGEKSTNIAGDIALDYQLSSDWRYIARVYRKNQYQATLQGQFIETGIGFIMNRDYNYFRQLFTRSKAKNIYNTDKRSFKRRFDVKRMETDSVYRDSVRKLLRDSVERKGDDNREPLGSNKLSQLNVTSKSNREGAQDTLYTPKKSLIREEELNRR</sequence>
<reference evidence="7 8" key="1">
    <citation type="journal article" date="2013" name="Genome Announc.">
        <title>The Draft Genome Sequence of Sphingomonas paucimobilis Strain HER1398 (Proteobacteria), Host to the Giant PAU Phage, Indicates That It Is a Member of the Genus Sphingobacterium (Bacteroidetes).</title>
        <authorList>
            <person name="White R.A.III."/>
            <person name="Suttle C.A."/>
        </authorList>
    </citation>
    <scope>NUCLEOTIDE SEQUENCE [LARGE SCALE GENOMIC DNA]</scope>
    <source>
        <strain evidence="7 8">HER1398</strain>
    </source>
</reference>
<dbReference type="InterPro" id="IPR007452">
    <property type="entry name" value="TamB_C"/>
</dbReference>
<dbReference type="GO" id="GO:0005886">
    <property type="term" value="C:plasma membrane"/>
    <property type="evidence" value="ECO:0007669"/>
    <property type="project" value="InterPro"/>
</dbReference>
<feature type="compositionally biased region" description="Basic and acidic residues" evidence="5">
    <location>
        <begin position="1731"/>
        <end position="1740"/>
    </location>
</feature>
<dbReference type="PANTHER" id="PTHR36985:SF1">
    <property type="entry name" value="TRANSLOCATION AND ASSEMBLY MODULE SUBUNIT TAMB"/>
    <property type="match status" value="1"/>
</dbReference>
<protein>
    <recommendedName>
        <fullName evidence="6">Translocation and assembly module TamB C-terminal domain-containing protein</fullName>
    </recommendedName>
</protein>
<evidence type="ECO:0000256" key="4">
    <source>
        <dbReference type="ARBA" id="ARBA00023136"/>
    </source>
</evidence>
<evidence type="ECO:0000256" key="3">
    <source>
        <dbReference type="ARBA" id="ARBA00022989"/>
    </source>
</evidence>
<dbReference type="eggNOG" id="COG2911">
    <property type="taxonomic scope" value="Bacteria"/>
</dbReference>
<evidence type="ECO:0000313" key="8">
    <source>
        <dbReference type="Proteomes" id="UP000016584"/>
    </source>
</evidence>
<dbReference type="PATRIC" id="fig|1346330.5.peg.2655"/>
<accession>U2HUW5</accession>
<dbReference type="PANTHER" id="PTHR36985">
    <property type="entry name" value="TRANSLOCATION AND ASSEMBLY MODULE SUBUNIT TAMB"/>
    <property type="match status" value="1"/>
</dbReference>
<feature type="domain" description="Translocation and assembly module TamB C-terminal" evidence="6">
    <location>
        <begin position="1179"/>
        <end position="1623"/>
    </location>
</feature>
<comment type="caution">
    <text evidence="7">The sequence shown here is derived from an EMBL/GenBank/DDBJ whole genome shotgun (WGS) entry which is preliminary data.</text>
</comment>
<feature type="compositionally biased region" description="Polar residues" evidence="5">
    <location>
        <begin position="1704"/>
        <end position="1714"/>
    </location>
</feature>
<keyword evidence="3" id="KW-1133">Transmembrane helix</keyword>
<evidence type="ECO:0000313" key="7">
    <source>
        <dbReference type="EMBL" id="ERJ59317.1"/>
    </source>
</evidence>
<comment type="subcellular location">
    <subcellularLocation>
        <location evidence="1">Membrane</location>
        <topology evidence="1">Single-pass membrane protein</topology>
    </subcellularLocation>
</comment>
<feature type="compositionally biased region" description="Basic and acidic residues" evidence="5">
    <location>
        <begin position="1690"/>
        <end position="1699"/>
    </location>
</feature>
<dbReference type="Pfam" id="PF04357">
    <property type="entry name" value="TamB"/>
    <property type="match status" value="1"/>
</dbReference>
<dbReference type="STRING" id="1346330.M472_11080"/>
<keyword evidence="8" id="KW-1185">Reference proteome</keyword>
<gene>
    <name evidence="7" type="ORF">M472_11080</name>
</gene>
<evidence type="ECO:0000256" key="1">
    <source>
        <dbReference type="ARBA" id="ARBA00004167"/>
    </source>
</evidence>
<feature type="region of interest" description="Disordered" evidence="5">
    <location>
        <begin position="1690"/>
        <end position="1740"/>
    </location>
</feature>
<dbReference type="EMBL" id="ATDL01000015">
    <property type="protein sequence ID" value="ERJ59317.1"/>
    <property type="molecule type" value="Genomic_DNA"/>
</dbReference>
<keyword evidence="4" id="KW-0472">Membrane</keyword>
<proteinExistence type="predicted"/>
<organism evidence="7 8">
    <name type="scientific">Sphingobacterium paucimobilis HER1398</name>
    <dbReference type="NCBI Taxonomy" id="1346330"/>
    <lineage>
        <taxon>Bacteria</taxon>
        <taxon>Pseudomonadati</taxon>
        <taxon>Bacteroidota</taxon>
        <taxon>Sphingobacteriia</taxon>
        <taxon>Sphingobacteriales</taxon>
        <taxon>Sphingobacteriaceae</taxon>
        <taxon>Sphingobacterium</taxon>
    </lineage>
</organism>
<evidence type="ECO:0000256" key="2">
    <source>
        <dbReference type="ARBA" id="ARBA00022692"/>
    </source>
</evidence>
<evidence type="ECO:0000256" key="5">
    <source>
        <dbReference type="SAM" id="MobiDB-lite"/>
    </source>
</evidence>
<evidence type="ECO:0000259" key="6">
    <source>
        <dbReference type="Pfam" id="PF04357"/>
    </source>
</evidence>
<keyword evidence="2" id="KW-0812">Transmembrane</keyword>